<evidence type="ECO:0000256" key="3">
    <source>
        <dbReference type="ARBA" id="ARBA00022737"/>
    </source>
</evidence>
<feature type="region of interest" description="Disordered" evidence="5">
    <location>
        <begin position="1087"/>
        <end position="1106"/>
    </location>
</feature>
<feature type="domain" description="Ig-like" evidence="7">
    <location>
        <begin position="172"/>
        <end position="235"/>
    </location>
</feature>
<keyword evidence="6" id="KW-1133">Transmembrane helix</keyword>
<keyword evidence="6" id="KW-0812">Transmembrane</keyword>
<dbReference type="Pfam" id="PF13855">
    <property type="entry name" value="LRR_8"/>
    <property type="match status" value="1"/>
</dbReference>
<feature type="region of interest" description="Disordered" evidence="5">
    <location>
        <begin position="608"/>
        <end position="649"/>
    </location>
</feature>
<feature type="compositionally biased region" description="Basic and acidic residues" evidence="5">
    <location>
        <begin position="622"/>
        <end position="637"/>
    </location>
</feature>
<evidence type="ECO:0000256" key="2">
    <source>
        <dbReference type="ARBA" id="ARBA00022729"/>
    </source>
</evidence>
<feature type="compositionally biased region" description="Polar residues" evidence="5">
    <location>
        <begin position="472"/>
        <end position="486"/>
    </location>
</feature>
<dbReference type="InterPro" id="IPR001611">
    <property type="entry name" value="Leu-rich_rpt"/>
</dbReference>
<reference evidence="8 9" key="1">
    <citation type="submission" date="2020-06" db="EMBL/GenBank/DDBJ databases">
        <authorList>
            <consortium name="Wellcome Sanger Institute Data Sharing"/>
        </authorList>
    </citation>
    <scope>NUCLEOTIDE SEQUENCE [LARGE SCALE GENOMIC DNA]</scope>
</reference>
<feature type="transmembrane region" description="Helical" evidence="6">
    <location>
        <begin position="291"/>
        <end position="313"/>
    </location>
</feature>
<dbReference type="Ensembl" id="ENSDCDT00010060002.1">
    <property type="protein sequence ID" value="ENSDCDP00010049596.1"/>
    <property type="gene ID" value="ENSDCDG00010029640.1"/>
</dbReference>
<feature type="region of interest" description="Disordered" evidence="5">
    <location>
        <begin position="544"/>
        <end position="595"/>
    </location>
</feature>
<sequence>MRVRLKSAECGFTWAPALELLAAERNQLQQIPEGLRKSVNLLVLQLSYNKITALGSTDLQGCIHIRELHLHHNLISTIHPLAFRDVHDLEVLDLSFNLLTRIPPTVHLSLLNLMPRVDVSSNRWQCDFELWDLGKRLNETGTTLNLICHSPPQFAGKELLQLREEDFVCSKPKYGSIHHLDKTVDEGMEIWLLCSLQTQDDSPGLWWTPHGQASGAQQALLIRNITKKDAGLYICVSKPEKLVYIFELHVHQRGTERLRREIATENVQTEQHAMVRERERSLSRAYSDSDFILAVCLSVIITFIVAFILGVVLRPLLDALWYKIHLKRSPSSRTPSLGSQSMTNMDPPTYFNKGFSVSEDAELEARDGQRVTFAEVTHTNDDNYVTVLEDQEAIEENSGDEVTYENVKRSSTSTNHISIQVENVRPDEHRTVDKVMEFENIPDPEEPIREDDSSSSSSSSSSSDSEKEMLPISSQDAKPTQINGNKSEVENITGLSLVKHKVTTEKLQHTSLSSELKPVAIPIFSSEPFADWAAQIIEQNADNRNLSDADSGESFSFTDETTLTSSHDLSSTGVNLPVEMPKEPRSESGVQAESEICKIERNVKSDFSDLSRSSSSSDSEDATEHTETMKTETEISLKYDTSGSSEQDIYTSRPRLDTIILEPDDIQLTFIQDDATDQMTFQEVFSESKKKLNLPFNPIPFKRPGKLHPSNKAEEEPKKYNVHPVYRQRLVPVYTGNLTHSHLLTTSSSTDYEDPPLYNSAFSLADTVIDISDTSVTRGMSNKNSERVLHIPFDNTASSTDDVERTGSLKEETGWSDVFDLSGSCQTKGEGSLTFEQLPMTKRSLQFTASTVSRTQSEKLEQTDSSGQHQAPVIGDISGFMGKGEQFSLPKPKRYLVFTTKDDSTVDIKEMSEAKEPEESLSKSIISSSDSSSSSDSDSQEEKKTPKDPPLLLTSSSMELRVQTEEIQKVMPELERSDSSVSSQITVIGDISGFKGKSGQFSIPRPKQYLMFNTKEDSTLYEKEMSKVKETEESLSKSIISSSDSSSSSNSDAEAENGHLSQLSKLQPPKDPLLFTSSSKEIKIQTKEIQNVMPVRELERSDSSVSAEVTVIGDVSGFRGKRDQFSIPKPKRYLMFTTKEDSPLYKKEIPKEKNQEDNLVKSVVLPPDSSSSSESDSEERNVCLIQLPKSQPQKESLLLISPSNELRVQIEEKQNVMPELERSESSLSAQVPVVGDISRFMGKGDQFSIPKPKSYIMFTTKEDSTLYEKERTKENKSKGNWSKSDSSSSSDSDSEKRNVGLIPLPKTSSSNEPRAPTEPIQKVMPDLERSDSTISSQATVIGDISGYVGEGAKVSFPKPKRYLKFTTTTTTTTEPPTLYEKEMSKKNELDESPTKSVILPSDFSSSSDSDSENGLINLGQLPKPQKSLLFASSSNEKNEQLLQSEQIKNVIPELERSDSKLSTQAPVVGDISGFTGKGDQFSLPKPKRYLMFTTTEDSTLEKVISMKKEPEESITKLVISPPDSISSSDSEEGSPSKSQLPKLKKSLLFSSSSYERRLNTEKIQTVNAERERSDSRLSAQAPVVGDISGFMGKGDTFSLPKPKRFLQFTTKEDSTVYEKEMPVEKESKASVIKDEFSSLVKEKEPEASRPKAVILPPDFTSSSDSDSEERNLPRHPKSLLLTSSSYESRMYSESEAKS</sequence>
<feature type="compositionally biased region" description="Basic and acidic residues" evidence="5">
    <location>
        <begin position="1635"/>
        <end position="1649"/>
    </location>
</feature>
<dbReference type="InterPro" id="IPR003599">
    <property type="entry name" value="Ig_sub"/>
</dbReference>
<dbReference type="InterPro" id="IPR003591">
    <property type="entry name" value="Leu-rich_rpt_typical-subtyp"/>
</dbReference>
<feature type="region of interest" description="Disordered" evidence="5">
    <location>
        <begin position="1510"/>
        <end position="1544"/>
    </location>
</feature>
<dbReference type="PANTHER" id="PTHR24369">
    <property type="entry name" value="ANTIGEN BSP, PUTATIVE-RELATED"/>
    <property type="match status" value="1"/>
</dbReference>
<gene>
    <name evidence="8" type="primary">lrrc66</name>
</gene>
<evidence type="ECO:0000256" key="1">
    <source>
        <dbReference type="ARBA" id="ARBA00022614"/>
    </source>
</evidence>
<evidence type="ECO:0000256" key="4">
    <source>
        <dbReference type="ARBA" id="ARBA00023157"/>
    </source>
</evidence>
<feature type="region of interest" description="Disordered" evidence="5">
    <location>
        <begin position="1367"/>
        <end position="1419"/>
    </location>
</feature>
<feature type="region of interest" description="Disordered" evidence="5">
    <location>
        <begin position="1635"/>
        <end position="1698"/>
    </location>
</feature>
<organism evidence="8 9">
    <name type="scientific">Denticeps clupeoides</name>
    <name type="common">denticle herring</name>
    <dbReference type="NCBI Taxonomy" id="299321"/>
    <lineage>
        <taxon>Eukaryota</taxon>
        <taxon>Metazoa</taxon>
        <taxon>Chordata</taxon>
        <taxon>Craniata</taxon>
        <taxon>Vertebrata</taxon>
        <taxon>Euteleostomi</taxon>
        <taxon>Actinopterygii</taxon>
        <taxon>Neopterygii</taxon>
        <taxon>Teleostei</taxon>
        <taxon>Clupei</taxon>
        <taxon>Clupeiformes</taxon>
        <taxon>Denticipitoidei</taxon>
        <taxon>Denticipitidae</taxon>
        <taxon>Denticeps</taxon>
    </lineage>
</organism>
<dbReference type="Gene3D" id="3.80.10.10">
    <property type="entry name" value="Ribonuclease Inhibitor"/>
    <property type="match status" value="1"/>
</dbReference>
<evidence type="ECO:0000256" key="5">
    <source>
        <dbReference type="SAM" id="MobiDB-lite"/>
    </source>
</evidence>
<feature type="compositionally biased region" description="Acidic residues" evidence="5">
    <location>
        <begin position="394"/>
        <end position="403"/>
    </location>
</feature>
<feature type="compositionally biased region" description="Low complexity" evidence="5">
    <location>
        <begin position="922"/>
        <end position="937"/>
    </location>
</feature>
<keyword evidence="2" id="KW-0732">Signal</keyword>
<feature type="compositionally biased region" description="Low complexity" evidence="5">
    <location>
        <begin position="454"/>
        <end position="463"/>
    </location>
</feature>
<evidence type="ECO:0000256" key="6">
    <source>
        <dbReference type="SAM" id="Phobius"/>
    </source>
</evidence>
<feature type="compositionally biased region" description="Basic and acidic residues" evidence="5">
    <location>
        <begin position="1023"/>
        <end position="1035"/>
    </location>
</feature>
<feature type="region of interest" description="Disordered" evidence="5">
    <location>
        <begin position="1138"/>
        <end position="1181"/>
    </location>
</feature>
<dbReference type="Gene3D" id="2.60.40.10">
    <property type="entry name" value="Immunoglobulins"/>
    <property type="match status" value="1"/>
</dbReference>
<dbReference type="InterPro" id="IPR007110">
    <property type="entry name" value="Ig-like_dom"/>
</dbReference>
<dbReference type="PANTHER" id="PTHR24369:SF216">
    <property type="entry name" value="CD180 MOLECULE"/>
    <property type="match status" value="1"/>
</dbReference>
<accession>A0AAY4DYI6</accession>
<feature type="region of interest" description="Disordered" evidence="5">
    <location>
        <begin position="394"/>
        <end position="414"/>
    </location>
</feature>
<evidence type="ECO:0000259" key="7">
    <source>
        <dbReference type="PROSITE" id="PS50835"/>
    </source>
</evidence>
<evidence type="ECO:0000313" key="9">
    <source>
        <dbReference type="Proteomes" id="UP000694580"/>
    </source>
</evidence>
<dbReference type="SMART" id="SM00409">
    <property type="entry name" value="IG"/>
    <property type="match status" value="1"/>
</dbReference>
<evidence type="ECO:0000313" key="8">
    <source>
        <dbReference type="Ensembl" id="ENSDCDP00010049596.1"/>
    </source>
</evidence>
<dbReference type="PROSITE" id="PS51450">
    <property type="entry name" value="LRR"/>
    <property type="match status" value="2"/>
</dbReference>
<feature type="compositionally biased region" description="Polar residues" evidence="5">
    <location>
        <begin position="639"/>
        <end position="649"/>
    </location>
</feature>
<dbReference type="PROSITE" id="PS50835">
    <property type="entry name" value="IG_LIKE"/>
    <property type="match status" value="1"/>
</dbReference>
<dbReference type="SUPFAM" id="SSF48726">
    <property type="entry name" value="Immunoglobulin"/>
    <property type="match status" value="1"/>
</dbReference>
<feature type="compositionally biased region" description="Basic and acidic residues" evidence="5">
    <location>
        <begin position="1138"/>
        <end position="1159"/>
    </location>
</feature>
<keyword evidence="9" id="KW-1185">Reference proteome</keyword>
<protein>
    <recommendedName>
        <fullName evidence="7">Ig-like domain-containing protein</fullName>
    </recommendedName>
</protein>
<feature type="compositionally biased region" description="Low complexity" evidence="5">
    <location>
        <begin position="1036"/>
        <end position="1052"/>
    </location>
</feature>
<feature type="compositionally biased region" description="Low complexity" evidence="5">
    <location>
        <begin position="1282"/>
        <end position="1291"/>
    </location>
</feature>
<dbReference type="InterPro" id="IPR013783">
    <property type="entry name" value="Ig-like_fold"/>
</dbReference>
<dbReference type="Proteomes" id="UP000694580">
    <property type="component" value="Chromosome 13"/>
</dbReference>
<feature type="compositionally biased region" description="Basic and acidic residues" evidence="5">
    <location>
        <begin position="910"/>
        <end position="921"/>
    </location>
</feature>
<feature type="compositionally biased region" description="Low complexity" evidence="5">
    <location>
        <begin position="1519"/>
        <end position="1544"/>
    </location>
</feature>
<dbReference type="SMART" id="SM00369">
    <property type="entry name" value="LRR_TYP"/>
    <property type="match status" value="4"/>
</dbReference>
<dbReference type="InterPro" id="IPR036179">
    <property type="entry name" value="Ig-like_dom_sf"/>
</dbReference>
<keyword evidence="3" id="KW-0677">Repeat</keyword>
<keyword evidence="6" id="KW-0472">Membrane</keyword>
<feature type="region of interest" description="Disordered" evidence="5">
    <location>
        <begin position="1023"/>
        <end position="1079"/>
    </location>
</feature>
<reference evidence="8" key="3">
    <citation type="submission" date="2025-09" db="UniProtKB">
        <authorList>
            <consortium name="Ensembl"/>
        </authorList>
    </citation>
    <scope>IDENTIFICATION</scope>
</reference>
<reference evidence="8" key="2">
    <citation type="submission" date="2025-08" db="UniProtKB">
        <authorList>
            <consortium name="Ensembl"/>
        </authorList>
    </citation>
    <scope>IDENTIFICATION</scope>
</reference>
<feature type="compositionally biased region" description="Polar residues" evidence="5">
    <location>
        <begin position="544"/>
        <end position="557"/>
    </location>
</feature>
<feature type="compositionally biased region" description="Basic and acidic residues" evidence="5">
    <location>
        <begin position="1379"/>
        <end position="1393"/>
    </location>
</feature>
<feature type="compositionally biased region" description="Basic and acidic residues" evidence="5">
    <location>
        <begin position="1260"/>
        <end position="1277"/>
    </location>
</feature>
<feature type="region of interest" description="Disordered" evidence="5">
    <location>
        <begin position="849"/>
        <end position="874"/>
    </location>
</feature>
<dbReference type="InterPro" id="IPR032675">
    <property type="entry name" value="LRR_dom_sf"/>
</dbReference>
<name>A0AAY4DYI6_9TELE</name>
<dbReference type="InterPro" id="IPR050541">
    <property type="entry name" value="LRR_TM_domain-containing"/>
</dbReference>
<feature type="region of interest" description="Disordered" evidence="5">
    <location>
        <begin position="1259"/>
        <end position="1335"/>
    </location>
</feature>
<feature type="compositionally biased region" description="Low complexity" evidence="5">
    <location>
        <begin position="558"/>
        <end position="572"/>
    </location>
</feature>
<keyword evidence="4" id="KW-1015">Disulfide bond</keyword>
<keyword evidence="1" id="KW-0433">Leucine-rich repeat</keyword>
<feature type="region of interest" description="Disordered" evidence="5">
    <location>
        <begin position="438"/>
        <end position="486"/>
    </location>
</feature>
<dbReference type="GO" id="GO:0005886">
    <property type="term" value="C:plasma membrane"/>
    <property type="evidence" value="ECO:0007669"/>
    <property type="project" value="TreeGrafter"/>
</dbReference>
<dbReference type="SUPFAM" id="SSF52058">
    <property type="entry name" value="L domain-like"/>
    <property type="match status" value="1"/>
</dbReference>
<feature type="region of interest" description="Disordered" evidence="5">
    <location>
        <begin position="910"/>
        <end position="960"/>
    </location>
</feature>
<dbReference type="GeneTree" id="ENSGT00390000014817"/>
<proteinExistence type="predicted"/>